<feature type="signal peptide" evidence="2">
    <location>
        <begin position="1"/>
        <end position="21"/>
    </location>
</feature>
<evidence type="ECO:0000313" key="3">
    <source>
        <dbReference type="EMBL" id="RPA94586.1"/>
    </source>
</evidence>
<dbReference type="Proteomes" id="UP000276215">
    <property type="component" value="Unassembled WGS sequence"/>
</dbReference>
<evidence type="ECO:0000313" key="4">
    <source>
        <dbReference type="Proteomes" id="UP000276215"/>
    </source>
</evidence>
<name>A0A3N4J8P5_9PEZI</name>
<reference evidence="3 4" key="1">
    <citation type="journal article" date="2018" name="Nat. Ecol. Evol.">
        <title>Pezizomycetes genomes reveal the molecular basis of ectomycorrhizal truffle lifestyle.</title>
        <authorList>
            <person name="Murat C."/>
            <person name="Payen T."/>
            <person name="Noel B."/>
            <person name="Kuo A."/>
            <person name="Morin E."/>
            <person name="Chen J."/>
            <person name="Kohler A."/>
            <person name="Krizsan K."/>
            <person name="Balestrini R."/>
            <person name="Da Silva C."/>
            <person name="Montanini B."/>
            <person name="Hainaut M."/>
            <person name="Levati E."/>
            <person name="Barry K.W."/>
            <person name="Belfiori B."/>
            <person name="Cichocki N."/>
            <person name="Clum A."/>
            <person name="Dockter R.B."/>
            <person name="Fauchery L."/>
            <person name="Guy J."/>
            <person name="Iotti M."/>
            <person name="Le Tacon F."/>
            <person name="Lindquist E.A."/>
            <person name="Lipzen A."/>
            <person name="Malagnac F."/>
            <person name="Mello A."/>
            <person name="Molinier V."/>
            <person name="Miyauchi S."/>
            <person name="Poulain J."/>
            <person name="Riccioni C."/>
            <person name="Rubini A."/>
            <person name="Sitrit Y."/>
            <person name="Splivallo R."/>
            <person name="Traeger S."/>
            <person name="Wang M."/>
            <person name="Zifcakova L."/>
            <person name="Wipf D."/>
            <person name="Zambonelli A."/>
            <person name="Paolocci F."/>
            <person name="Nowrousian M."/>
            <person name="Ottonello S."/>
            <person name="Baldrian P."/>
            <person name="Spatafora J.W."/>
            <person name="Henrissat B."/>
            <person name="Nagy L.G."/>
            <person name="Aury J.M."/>
            <person name="Wincker P."/>
            <person name="Grigoriev I.V."/>
            <person name="Bonfante P."/>
            <person name="Martin F.M."/>
        </authorList>
    </citation>
    <scope>NUCLEOTIDE SEQUENCE [LARGE SCALE GENOMIC DNA]</scope>
    <source>
        <strain evidence="3 4">120613-1</strain>
    </source>
</reference>
<feature type="region of interest" description="Disordered" evidence="1">
    <location>
        <begin position="42"/>
        <end position="62"/>
    </location>
</feature>
<proteinExistence type="predicted"/>
<evidence type="ECO:0000256" key="1">
    <source>
        <dbReference type="SAM" id="MobiDB-lite"/>
    </source>
</evidence>
<evidence type="ECO:0000256" key="2">
    <source>
        <dbReference type="SAM" id="SignalP"/>
    </source>
</evidence>
<protein>
    <submittedName>
        <fullName evidence="3">Uncharacterized protein</fullName>
    </submittedName>
</protein>
<feature type="chain" id="PRO_5017984129" evidence="2">
    <location>
        <begin position="22"/>
        <end position="62"/>
    </location>
</feature>
<keyword evidence="4" id="KW-1185">Reference proteome</keyword>
<dbReference type="EMBL" id="ML120435">
    <property type="protein sequence ID" value="RPA94586.1"/>
    <property type="molecule type" value="Genomic_DNA"/>
</dbReference>
<dbReference type="AlphaFoldDB" id="A0A3N4J8P5"/>
<sequence length="62" mass="7469">MSWSAILHKNKVWILLQKLLALRPYLYQKKTSTIIPYHSDRRQKVTTTHDPCRYSRSGNLRR</sequence>
<keyword evidence="2" id="KW-0732">Signal</keyword>
<feature type="non-terminal residue" evidence="3">
    <location>
        <position position="62"/>
    </location>
</feature>
<organism evidence="3 4">
    <name type="scientific">Choiromyces venosus 120613-1</name>
    <dbReference type="NCBI Taxonomy" id="1336337"/>
    <lineage>
        <taxon>Eukaryota</taxon>
        <taxon>Fungi</taxon>
        <taxon>Dikarya</taxon>
        <taxon>Ascomycota</taxon>
        <taxon>Pezizomycotina</taxon>
        <taxon>Pezizomycetes</taxon>
        <taxon>Pezizales</taxon>
        <taxon>Tuberaceae</taxon>
        <taxon>Choiromyces</taxon>
    </lineage>
</organism>
<gene>
    <name evidence="3" type="ORF">L873DRAFT_1814120</name>
</gene>
<accession>A0A3N4J8P5</accession>